<evidence type="ECO:0000313" key="2">
    <source>
        <dbReference type="Proteomes" id="UP001596956"/>
    </source>
</evidence>
<feature type="non-terminal residue" evidence="1">
    <location>
        <position position="1"/>
    </location>
</feature>
<organism evidence="1 2">
    <name type="scientific">Streptomonospora algeriensis</name>
    <dbReference type="NCBI Taxonomy" id="995084"/>
    <lineage>
        <taxon>Bacteria</taxon>
        <taxon>Bacillati</taxon>
        <taxon>Actinomycetota</taxon>
        <taxon>Actinomycetes</taxon>
        <taxon>Streptosporangiales</taxon>
        <taxon>Nocardiopsidaceae</taxon>
        <taxon>Streptomonospora</taxon>
    </lineage>
</organism>
<dbReference type="EMBL" id="JBHTHR010000436">
    <property type="protein sequence ID" value="MFD0802324.1"/>
    <property type="molecule type" value="Genomic_DNA"/>
</dbReference>
<keyword evidence="2" id="KW-1185">Reference proteome</keyword>
<dbReference type="Proteomes" id="UP001596956">
    <property type="component" value="Unassembled WGS sequence"/>
</dbReference>
<proteinExistence type="predicted"/>
<accession>A0ABW3BHS3</accession>
<reference evidence="2" key="1">
    <citation type="journal article" date="2019" name="Int. J. Syst. Evol. Microbiol.">
        <title>The Global Catalogue of Microorganisms (GCM) 10K type strain sequencing project: providing services to taxonomists for standard genome sequencing and annotation.</title>
        <authorList>
            <consortium name="The Broad Institute Genomics Platform"/>
            <consortium name="The Broad Institute Genome Sequencing Center for Infectious Disease"/>
            <person name="Wu L."/>
            <person name="Ma J."/>
        </authorList>
    </citation>
    <scope>NUCLEOTIDE SEQUENCE [LARGE SCALE GENOMIC DNA]</scope>
    <source>
        <strain evidence="2">CCUG 63369</strain>
    </source>
</reference>
<comment type="caution">
    <text evidence="1">The sequence shown here is derived from an EMBL/GenBank/DDBJ whole genome shotgun (WGS) entry which is preliminary data.</text>
</comment>
<name>A0ABW3BHS3_9ACTN</name>
<gene>
    <name evidence="1" type="ORF">ACFQZU_13515</name>
</gene>
<protein>
    <submittedName>
        <fullName evidence="1">Uncharacterized protein</fullName>
    </submittedName>
</protein>
<sequence length="127" mass="13592">AARRSLRRRTATMAAAGAALVAVGVAFAAGSTYLRMASATLEPADYEALRVGEPVEQVEQRLPLQQYDPAANADSSAAAERYDCRYYRSDEGFPSGEYTAYRLCFGGGELVSKDALKDLGISTGTDR</sequence>
<evidence type="ECO:0000313" key="1">
    <source>
        <dbReference type="EMBL" id="MFD0802324.1"/>
    </source>
</evidence>